<sequence length="331" mass="36253">MSSCSRWPASSSRRSVMDLSAYVLPAGALISLLGIGGIAYSFMQDRRTKSHVRNRLHVRIEENDVQAGEAANAAEEQKRREAEIADKAARRAAEFYASADPENVVRLRQTLMRAGYFDPDAVGKFFLIRFGAMVAGLVLGIVLILTMHVSPVSQRGVMILAGLSIGGYFVPAFILKQQVAQRVTEYRNGFPDFMDLMIVCADAGMSLEAAIERVSKEIRTTYPLLSQNLVLVSLELRAGRSINDALKALGDRLGVDEVRAFATLLQQSKELGTSLSGALKVFSEEMRHKRMSAAEEKAHALPAKMSIPVTVCILPVVVMIAIIPIIVRFNS</sequence>
<evidence type="ECO:0000256" key="3">
    <source>
        <dbReference type="ARBA" id="ARBA00022692"/>
    </source>
</evidence>
<name>A0A6N1VAV8_9HYPH</name>
<keyword evidence="2" id="KW-1003">Cell membrane</keyword>
<keyword evidence="9" id="KW-1185">Reference proteome</keyword>
<evidence type="ECO:0000313" key="9">
    <source>
        <dbReference type="Proteomes" id="UP000509367"/>
    </source>
</evidence>
<dbReference type="GO" id="GO:0005886">
    <property type="term" value="C:plasma membrane"/>
    <property type="evidence" value="ECO:0007669"/>
    <property type="project" value="UniProtKB-SubCell"/>
</dbReference>
<dbReference type="PANTHER" id="PTHR35007:SF2">
    <property type="entry name" value="PILUS ASSEMBLE PROTEIN"/>
    <property type="match status" value="1"/>
</dbReference>
<dbReference type="InterPro" id="IPR018076">
    <property type="entry name" value="T2SS_GspF_dom"/>
</dbReference>
<evidence type="ECO:0000256" key="5">
    <source>
        <dbReference type="ARBA" id="ARBA00023136"/>
    </source>
</evidence>
<feature type="domain" description="Type II secretion system protein GspF" evidence="7">
    <location>
        <begin position="193"/>
        <end position="320"/>
    </location>
</feature>
<dbReference type="Pfam" id="PF00482">
    <property type="entry name" value="T2SSF"/>
    <property type="match status" value="1"/>
</dbReference>
<evidence type="ECO:0000256" key="1">
    <source>
        <dbReference type="ARBA" id="ARBA00004651"/>
    </source>
</evidence>
<dbReference type="EMBL" id="CP054836">
    <property type="protein sequence ID" value="QKV17788.1"/>
    <property type="molecule type" value="Genomic_DNA"/>
</dbReference>
<evidence type="ECO:0000256" key="4">
    <source>
        <dbReference type="ARBA" id="ARBA00022989"/>
    </source>
</evidence>
<dbReference type="AlphaFoldDB" id="A0A6N1VAV8"/>
<evidence type="ECO:0000259" key="7">
    <source>
        <dbReference type="Pfam" id="PF00482"/>
    </source>
</evidence>
<evidence type="ECO:0000256" key="2">
    <source>
        <dbReference type="ARBA" id="ARBA00022475"/>
    </source>
</evidence>
<feature type="transmembrane region" description="Helical" evidence="6">
    <location>
        <begin position="156"/>
        <end position="175"/>
    </location>
</feature>
<feature type="transmembrane region" description="Helical" evidence="6">
    <location>
        <begin position="20"/>
        <end position="43"/>
    </location>
</feature>
<protein>
    <submittedName>
        <fullName evidence="8">Type II secretion system F family protein</fullName>
    </submittedName>
</protein>
<keyword evidence="5 6" id="KW-0472">Membrane</keyword>
<organism evidence="8 9">
    <name type="scientific">Oricola thermophila</name>
    <dbReference type="NCBI Taxonomy" id="2742145"/>
    <lineage>
        <taxon>Bacteria</taxon>
        <taxon>Pseudomonadati</taxon>
        <taxon>Pseudomonadota</taxon>
        <taxon>Alphaproteobacteria</taxon>
        <taxon>Hyphomicrobiales</taxon>
        <taxon>Ahrensiaceae</taxon>
        <taxon>Oricola</taxon>
    </lineage>
</organism>
<comment type="subcellular location">
    <subcellularLocation>
        <location evidence="1">Cell membrane</location>
        <topology evidence="1">Multi-pass membrane protein</topology>
    </subcellularLocation>
</comment>
<feature type="transmembrane region" description="Helical" evidence="6">
    <location>
        <begin position="126"/>
        <end position="150"/>
    </location>
</feature>
<evidence type="ECO:0000313" key="8">
    <source>
        <dbReference type="EMBL" id="QKV17788.1"/>
    </source>
</evidence>
<dbReference type="PANTHER" id="PTHR35007">
    <property type="entry name" value="INTEGRAL MEMBRANE PROTEIN-RELATED"/>
    <property type="match status" value="1"/>
</dbReference>
<keyword evidence="3 6" id="KW-0812">Transmembrane</keyword>
<reference evidence="8 9" key="1">
    <citation type="submission" date="2020-06" db="EMBL/GenBank/DDBJ databases">
        <title>Oricola thermophila sp. nov. isolated from a tidal sediments.</title>
        <authorList>
            <person name="Kwon K.K."/>
            <person name="Yang S.-H."/>
            <person name="Park M.-J."/>
        </authorList>
    </citation>
    <scope>NUCLEOTIDE SEQUENCE [LARGE SCALE GENOMIC DNA]</scope>
    <source>
        <strain evidence="8 9">MEBiC13590</strain>
    </source>
</reference>
<proteinExistence type="predicted"/>
<keyword evidence="4 6" id="KW-1133">Transmembrane helix</keyword>
<gene>
    <name evidence="8" type="ORF">HTY61_04605</name>
</gene>
<accession>A0A6N1VAV8</accession>
<dbReference type="Proteomes" id="UP000509367">
    <property type="component" value="Chromosome"/>
</dbReference>
<evidence type="ECO:0000256" key="6">
    <source>
        <dbReference type="SAM" id="Phobius"/>
    </source>
</evidence>
<dbReference type="KEGG" id="orm:HTY61_04605"/>
<feature type="transmembrane region" description="Helical" evidence="6">
    <location>
        <begin position="307"/>
        <end position="327"/>
    </location>
</feature>